<keyword evidence="1" id="KW-0812">Transmembrane</keyword>
<evidence type="ECO:0000313" key="3">
    <source>
        <dbReference type="Proteomes" id="UP001064632"/>
    </source>
</evidence>
<dbReference type="Pfam" id="PF09997">
    <property type="entry name" value="DUF2238"/>
    <property type="match status" value="1"/>
</dbReference>
<dbReference type="InterPro" id="IPR014509">
    <property type="entry name" value="YjdF-like"/>
</dbReference>
<evidence type="ECO:0000313" key="2">
    <source>
        <dbReference type="EMBL" id="UXI66467.1"/>
    </source>
</evidence>
<protein>
    <submittedName>
        <fullName evidence="2">DUF2238 domain-containing protein</fullName>
    </submittedName>
</protein>
<keyword evidence="1" id="KW-1133">Transmembrane helix</keyword>
<reference evidence="2" key="1">
    <citation type="submission" date="2022-09" db="EMBL/GenBank/DDBJ databases">
        <title>Tahibacter sp. nov., isolated from a fresh water.</title>
        <authorList>
            <person name="Baek J.H."/>
            <person name="Lee J.K."/>
            <person name="Kim J.M."/>
            <person name="Jeon C.O."/>
        </authorList>
    </citation>
    <scope>NUCLEOTIDE SEQUENCE</scope>
    <source>
        <strain evidence="2">W38</strain>
    </source>
</reference>
<dbReference type="Proteomes" id="UP001064632">
    <property type="component" value="Chromosome"/>
</dbReference>
<sequence length="229" mass="25595">MRQRRPPTSPPSAVRPAASGARYPLWLLGAFLAYWIILAIKPWYRSDWILENVLVAISVPLLVATYRRHRFSNASYSLLFLFLVLHETGAHYTYEKVPYDAWFQALSGHTLSGLLDLERNHFDRLAHFLFGLLLTPVMGELVDQRSPQQGAWRFLVPVAMIGFLSAVFELIEWGAAILFGGDLGQAYLGTQGDVWDAHKDMALAIGGAVIAQLGSSWMRLAQVSAPKAR</sequence>
<dbReference type="RefSeq" id="WP_261693451.1">
    <property type="nucleotide sequence ID" value="NZ_CP104694.1"/>
</dbReference>
<keyword evidence="1" id="KW-0472">Membrane</keyword>
<dbReference type="InterPro" id="IPR058534">
    <property type="entry name" value="YjdF"/>
</dbReference>
<proteinExistence type="predicted"/>
<feature type="transmembrane region" description="Helical" evidence="1">
    <location>
        <begin position="46"/>
        <end position="64"/>
    </location>
</feature>
<evidence type="ECO:0000256" key="1">
    <source>
        <dbReference type="SAM" id="Phobius"/>
    </source>
</evidence>
<feature type="transmembrane region" description="Helical" evidence="1">
    <location>
        <begin position="154"/>
        <end position="181"/>
    </location>
</feature>
<gene>
    <name evidence="2" type="ORF">N4264_17145</name>
</gene>
<organism evidence="2 3">
    <name type="scientific">Tahibacter amnicola</name>
    <dbReference type="NCBI Taxonomy" id="2976241"/>
    <lineage>
        <taxon>Bacteria</taxon>
        <taxon>Pseudomonadati</taxon>
        <taxon>Pseudomonadota</taxon>
        <taxon>Gammaproteobacteria</taxon>
        <taxon>Lysobacterales</taxon>
        <taxon>Rhodanobacteraceae</taxon>
        <taxon>Tahibacter</taxon>
    </lineage>
</organism>
<feature type="transmembrane region" description="Helical" evidence="1">
    <location>
        <begin position="76"/>
        <end position="94"/>
    </location>
</feature>
<feature type="transmembrane region" description="Helical" evidence="1">
    <location>
        <begin position="125"/>
        <end position="142"/>
    </location>
</feature>
<accession>A0ABY6B9K3</accession>
<dbReference type="PIRSF" id="PIRSF020606">
    <property type="entry name" value="UCP020606"/>
    <property type="match status" value="1"/>
</dbReference>
<keyword evidence="3" id="KW-1185">Reference proteome</keyword>
<feature type="transmembrane region" description="Helical" evidence="1">
    <location>
        <begin position="21"/>
        <end position="40"/>
    </location>
</feature>
<feature type="transmembrane region" description="Helical" evidence="1">
    <location>
        <begin position="201"/>
        <end position="220"/>
    </location>
</feature>
<name>A0ABY6B9K3_9GAMM</name>
<dbReference type="EMBL" id="CP104694">
    <property type="protein sequence ID" value="UXI66467.1"/>
    <property type="molecule type" value="Genomic_DNA"/>
</dbReference>